<keyword evidence="3" id="KW-1185">Reference proteome</keyword>
<evidence type="ECO:0000256" key="1">
    <source>
        <dbReference type="SAM" id="Phobius"/>
    </source>
</evidence>
<evidence type="ECO:0000313" key="3">
    <source>
        <dbReference type="Proteomes" id="UP001589607"/>
    </source>
</evidence>
<comment type="caution">
    <text evidence="2">The sequence shown here is derived from an EMBL/GenBank/DDBJ whole genome shotgun (WGS) entry which is preliminary data.</text>
</comment>
<dbReference type="Proteomes" id="UP001589607">
    <property type="component" value="Unassembled WGS sequence"/>
</dbReference>
<feature type="transmembrane region" description="Helical" evidence="1">
    <location>
        <begin position="41"/>
        <end position="61"/>
    </location>
</feature>
<feature type="transmembrane region" description="Helical" evidence="1">
    <location>
        <begin position="12"/>
        <end position="35"/>
    </location>
</feature>
<dbReference type="RefSeq" id="WP_236452899.1">
    <property type="nucleotide sequence ID" value="NZ_CBCSGE010000039.1"/>
</dbReference>
<proteinExistence type="predicted"/>
<organism evidence="2 3">
    <name type="scientific">Flavobacterium jumunjinense</name>
    <dbReference type="NCBI Taxonomy" id="998845"/>
    <lineage>
        <taxon>Bacteria</taxon>
        <taxon>Pseudomonadati</taxon>
        <taxon>Bacteroidota</taxon>
        <taxon>Flavobacteriia</taxon>
        <taxon>Flavobacteriales</taxon>
        <taxon>Flavobacteriaceae</taxon>
        <taxon>Flavobacterium</taxon>
    </lineage>
</organism>
<evidence type="ECO:0008006" key="4">
    <source>
        <dbReference type="Google" id="ProtNLM"/>
    </source>
</evidence>
<name>A0ABV5GTX2_9FLAO</name>
<gene>
    <name evidence="2" type="ORF">ACFFVF_17405</name>
</gene>
<keyword evidence="1" id="KW-0472">Membrane</keyword>
<protein>
    <recommendedName>
        <fullName evidence="4">DUF58 domain-containing protein</fullName>
    </recommendedName>
</protein>
<evidence type="ECO:0000313" key="2">
    <source>
        <dbReference type="EMBL" id="MFB9098290.1"/>
    </source>
</evidence>
<dbReference type="EMBL" id="JBHMEY010000072">
    <property type="protein sequence ID" value="MFB9098290.1"/>
    <property type="molecule type" value="Genomic_DNA"/>
</dbReference>
<keyword evidence="1" id="KW-0812">Transmembrane</keyword>
<reference evidence="2 3" key="1">
    <citation type="submission" date="2024-09" db="EMBL/GenBank/DDBJ databases">
        <authorList>
            <person name="Sun Q."/>
            <person name="Mori K."/>
        </authorList>
    </citation>
    <scope>NUCLEOTIDE SEQUENCE [LARGE SCALE GENOMIC DNA]</scope>
    <source>
        <strain evidence="2 3">CECT 7955</strain>
    </source>
</reference>
<sequence>MSKKNLFNNLSSLFSGKFAFFGSLASILGLLVLIANDNFSIIIALSFFCLMLFIFTSYLVYNLYKVLNTKQTDHANRSTFIKYENIDGNKIFYETYKLIQVKKPVLTEMEYHFKWTGTHMPVVTSNLQNVINIVDEQNPLKYDRALLKFKKPVYFNQNLVLHFKAELDDVDKVSLSHVETRVVSEIDIIHYRIILKNKSPEFCQNANLEKRKIDSDVSATFDKIREIPFDRNTKSYEYHLLNPEIGFYYRISWEK</sequence>
<accession>A0ABV5GTX2</accession>
<keyword evidence="1" id="KW-1133">Transmembrane helix</keyword>